<dbReference type="Gene3D" id="1.10.530.10">
    <property type="match status" value="1"/>
</dbReference>
<dbReference type="PANTHER" id="PTHR37423:SF2">
    <property type="entry name" value="MEMBRANE-BOUND LYTIC MUREIN TRANSGLYCOSYLASE C"/>
    <property type="match status" value="1"/>
</dbReference>
<feature type="domain" description="Transglycosylase SLT" evidence="3">
    <location>
        <begin position="52"/>
        <end position="163"/>
    </location>
</feature>
<dbReference type="GeneID" id="73804265"/>
<dbReference type="EMBL" id="MNQH01000001">
    <property type="protein sequence ID" value="OKY96664.1"/>
    <property type="molecule type" value="Genomic_DNA"/>
</dbReference>
<sequence length="224" mass="25692">MLKKTCLIFVFLTLQTTFYGFNADFSTSSEAGITLEEKMEARYVISPYDHVIRNISEREGNDWRLMSAIAYHESRFKADIVSRRGARGLMQIMPAVARQFDVASEEALLDPETNVLLANKVWNRIDSTLDLPAGISEKDRMSLILACYNGGIGHVNDARRLARVNGEDPNSWEVVLRYLELKSDPAYYQHEVVKCGKFTGYRQTRAFVQDVMNRYNKYCRIAQL</sequence>
<evidence type="ECO:0000313" key="5">
    <source>
        <dbReference type="Proteomes" id="UP000187417"/>
    </source>
</evidence>
<evidence type="ECO:0000256" key="2">
    <source>
        <dbReference type="SAM" id="SignalP"/>
    </source>
</evidence>
<evidence type="ECO:0000313" key="4">
    <source>
        <dbReference type="EMBL" id="OKY96664.1"/>
    </source>
</evidence>
<dbReference type="InterPro" id="IPR000189">
    <property type="entry name" value="Transglyc_AS"/>
</dbReference>
<gene>
    <name evidence="4" type="ORF">BHV66_00940</name>
</gene>
<dbReference type="PROSITE" id="PS00922">
    <property type="entry name" value="TRANSGLYCOSYLASE"/>
    <property type="match status" value="1"/>
</dbReference>
<comment type="similarity">
    <text evidence="1">Belongs to the transglycosylase Slt family.</text>
</comment>
<dbReference type="InterPro" id="IPR008258">
    <property type="entry name" value="Transglycosylase_SLT_dom_1"/>
</dbReference>
<feature type="chain" id="PRO_5010166830" evidence="2">
    <location>
        <begin position="23"/>
        <end position="224"/>
    </location>
</feature>
<dbReference type="STRING" id="28117.BHV66_00940"/>
<comment type="caution">
    <text evidence="4">The sequence shown here is derived from an EMBL/GenBank/DDBJ whole genome shotgun (WGS) entry which is preliminary data.</text>
</comment>
<dbReference type="Pfam" id="PF01464">
    <property type="entry name" value="SLT"/>
    <property type="match status" value="1"/>
</dbReference>
<name>A0A1Q6FCR8_9BACT</name>
<organism evidence="4 5">
    <name type="scientific">Alistipes putredinis</name>
    <dbReference type="NCBI Taxonomy" id="28117"/>
    <lineage>
        <taxon>Bacteria</taxon>
        <taxon>Pseudomonadati</taxon>
        <taxon>Bacteroidota</taxon>
        <taxon>Bacteroidia</taxon>
        <taxon>Bacteroidales</taxon>
        <taxon>Rikenellaceae</taxon>
        <taxon>Alistipes</taxon>
    </lineage>
</organism>
<accession>A0A1Q6FCR8</accession>
<dbReference type="InterPro" id="IPR023346">
    <property type="entry name" value="Lysozyme-like_dom_sf"/>
</dbReference>
<dbReference type="GO" id="GO:0008933">
    <property type="term" value="F:peptidoglycan lytic transglycosylase activity"/>
    <property type="evidence" value="ECO:0007669"/>
    <property type="project" value="InterPro"/>
</dbReference>
<proteinExistence type="inferred from homology"/>
<dbReference type="Proteomes" id="UP000187417">
    <property type="component" value="Unassembled WGS sequence"/>
</dbReference>
<dbReference type="GO" id="GO:0000270">
    <property type="term" value="P:peptidoglycan metabolic process"/>
    <property type="evidence" value="ECO:0007669"/>
    <property type="project" value="InterPro"/>
</dbReference>
<dbReference type="PANTHER" id="PTHR37423">
    <property type="entry name" value="SOLUBLE LYTIC MUREIN TRANSGLYCOSYLASE-RELATED"/>
    <property type="match status" value="1"/>
</dbReference>
<dbReference type="RefSeq" id="WP_004330250.1">
    <property type="nucleotide sequence ID" value="NZ_BAAFKT010000023.1"/>
</dbReference>
<reference evidence="4 5" key="1">
    <citation type="journal article" date="2016" name="Nat. Biotechnol.">
        <title>Measurement of bacterial replication rates in microbial communities.</title>
        <authorList>
            <person name="Brown C.T."/>
            <person name="Olm M.R."/>
            <person name="Thomas B.C."/>
            <person name="Banfield J.F."/>
        </authorList>
    </citation>
    <scope>NUCLEOTIDE SEQUENCE [LARGE SCALE GENOMIC DNA]</scope>
    <source>
        <strain evidence="4">CAG:67_53_122</strain>
    </source>
</reference>
<protein>
    <submittedName>
        <fullName evidence="4">Transglycosylase</fullName>
    </submittedName>
</protein>
<feature type="signal peptide" evidence="2">
    <location>
        <begin position="1"/>
        <end position="22"/>
    </location>
</feature>
<keyword evidence="2" id="KW-0732">Signal</keyword>
<dbReference type="SUPFAM" id="SSF53955">
    <property type="entry name" value="Lysozyme-like"/>
    <property type="match status" value="1"/>
</dbReference>
<dbReference type="GO" id="GO:0016020">
    <property type="term" value="C:membrane"/>
    <property type="evidence" value="ECO:0007669"/>
    <property type="project" value="InterPro"/>
</dbReference>
<dbReference type="AlphaFoldDB" id="A0A1Q6FCR8"/>
<evidence type="ECO:0000259" key="3">
    <source>
        <dbReference type="Pfam" id="PF01464"/>
    </source>
</evidence>
<evidence type="ECO:0000256" key="1">
    <source>
        <dbReference type="ARBA" id="ARBA00007734"/>
    </source>
</evidence>